<gene>
    <name evidence="3" type="ORF">BZG02_09515</name>
</gene>
<dbReference type="Proteomes" id="UP000233535">
    <property type="component" value="Unassembled WGS sequence"/>
</dbReference>
<dbReference type="GO" id="GO:0042834">
    <property type="term" value="F:peptidoglycan binding"/>
    <property type="evidence" value="ECO:0007669"/>
    <property type="project" value="InterPro"/>
</dbReference>
<evidence type="ECO:0000259" key="2">
    <source>
        <dbReference type="PROSITE" id="PS51724"/>
    </source>
</evidence>
<keyword evidence="1" id="KW-0732">Signal</keyword>
<evidence type="ECO:0000256" key="1">
    <source>
        <dbReference type="SAM" id="SignalP"/>
    </source>
</evidence>
<dbReference type="SUPFAM" id="SSF110997">
    <property type="entry name" value="Sporulation related repeat"/>
    <property type="match status" value="1"/>
</dbReference>
<dbReference type="AlphaFoldDB" id="A0A2N3HZU6"/>
<dbReference type="EMBL" id="MVDD01000005">
    <property type="protein sequence ID" value="PKQ63595.1"/>
    <property type="molecule type" value="Genomic_DNA"/>
</dbReference>
<name>A0A2N3HZU6_9BACT</name>
<dbReference type="PROSITE" id="PS51257">
    <property type="entry name" value="PROKAR_LIPOPROTEIN"/>
    <property type="match status" value="1"/>
</dbReference>
<evidence type="ECO:0000313" key="4">
    <source>
        <dbReference type="Proteomes" id="UP000233535"/>
    </source>
</evidence>
<accession>A0A2N3HZU6</accession>
<sequence length="141" mass="16048">MRKYITPVFIVSLLLSVGLSACKDEAKNPVKEELSKKEIAKESTKPEAITEPVSKKKLEPVVEQVPNKYFLITASFQNIDNAERLQDKLSKEGYSSEVFDASNGFHRVSYKAFSDRAIAFQELKVARASEESKDNWLYIKR</sequence>
<dbReference type="Gene3D" id="3.30.70.1070">
    <property type="entry name" value="Sporulation related repeat"/>
    <property type="match status" value="1"/>
</dbReference>
<keyword evidence="4" id="KW-1185">Reference proteome</keyword>
<feature type="signal peptide" evidence="1">
    <location>
        <begin position="1"/>
        <end position="21"/>
    </location>
</feature>
<organism evidence="3 4">
    <name type="scientific">Labilibaculum filiforme</name>
    <dbReference type="NCBI Taxonomy" id="1940526"/>
    <lineage>
        <taxon>Bacteria</taxon>
        <taxon>Pseudomonadati</taxon>
        <taxon>Bacteroidota</taxon>
        <taxon>Bacteroidia</taxon>
        <taxon>Marinilabiliales</taxon>
        <taxon>Marinifilaceae</taxon>
        <taxon>Labilibaculum</taxon>
    </lineage>
</organism>
<dbReference type="OrthoDB" id="1121363at2"/>
<comment type="caution">
    <text evidence="3">The sequence shown here is derived from an EMBL/GenBank/DDBJ whole genome shotgun (WGS) entry which is preliminary data.</text>
</comment>
<protein>
    <recommendedName>
        <fullName evidence="2">SPOR domain-containing protein</fullName>
    </recommendedName>
</protein>
<feature type="domain" description="SPOR" evidence="2">
    <location>
        <begin position="63"/>
        <end position="139"/>
    </location>
</feature>
<dbReference type="InterPro" id="IPR007730">
    <property type="entry name" value="SPOR-like_dom"/>
</dbReference>
<evidence type="ECO:0000313" key="3">
    <source>
        <dbReference type="EMBL" id="PKQ63595.1"/>
    </source>
</evidence>
<dbReference type="PROSITE" id="PS51724">
    <property type="entry name" value="SPOR"/>
    <property type="match status" value="1"/>
</dbReference>
<feature type="chain" id="PRO_5014768687" description="SPOR domain-containing protein" evidence="1">
    <location>
        <begin position="22"/>
        <end position="141"/>
    </location>
</feature>
<proteinExistence type="predicted"/>
<dbReference type="RefSeq" id="WP_101261189.1">
    <property type="nucleotide sequence ID" value="NZ_MVDD01000005.1"/>
</dbReference>
<dbReference type="Pfam" id="PF05036">
    <property type="entry name" value="SPOR"/>
    <property type="match status" value="1"/>
</dbReference>
<reference evidence="3 4" key="1">
    <citation type="journal article" date="2017" name="Front. Microbiol.">
        <title>Labilibaculum manganireducens gen. nov., sp. nov. and Labilibaculum filiforme sp. nov., Novel Bacteroidetes Isolated from Subsurface Sediments of the Baltic Sea.</title>
        <authorList>
            <person name="Vandieken V."/>
            <person name="Marshall I.P."/>
            <person name="Niemann H."/>
            <person name="Engelen B."/>
            <person name="Cypionka H."/>
        </authorList>
    </citation>
    <scope>NUCLEOTIDE SEQUENCE [LARGE SCALE GENOMIC DNA]</scope>
    <source>
        <strain evidence="3 4">59.16B</strain>
    </source>
</reference>
<dbReference type="InterPro" id="IPR036680">
    <property type="entry name" value="SPOR-like_sf"/>
</dbReference>